<dbReference type="InterPro" id="IPR012349">
    <property type="entry name" value="Split_barrel_FMN-bd"/>
</dbReference>
<comment type="caution">
    <text evidence="1">The sequence shown here is derived from an EMBL/GenBank/DDBJ whole genome shotgun (WGS) entry which is preliminary data.</text>
</comment>
<sequence length="125" mass="13731">MPLPQGLARFNRRVTNRVAGLVAGRTPGLAMIVHTGRKSGRVYRTPVTVFTQDGVYRIGLTYGRNVDWLKNILAAGEFELEIGGRAVTVRDPQVRHDARASWAPVGVRQMLGAVGAEYYLEARPA</sequence>
<proteinExistence type="predicted"/>
<dbReference type="Proteomes" id="UP000540412">
    <property type="component" value="Unassembled WGS sequence"/>
</dbReference>
<dbReference type="Pfam" id="PF04075">
    <property type="entry name" value="F420H2_quin_red"/>
    <property type="match status" value="1"/>
</dbReference>
<dbReference type="InterPro" id="IPR004378">
    <property type="entry name" value="F420H2_quin_Rdtase"/>
</dbReference>
<name>A0A7W9PJ12_9NOCA</name>
<reference evidence="1 2" key="1">
    <citation type="submission" date="2020-08" db="EMBL/GenBank/DDBJ databases">
        <title>Sequencing the genomes of 1000 actinobacteria strains.</title>
        <authorList>
            <person name="Klenk H.-P."/>
        </authorList>
    </citation>
    <scope>NUCLEOTIDE SEQUENCE [LARGE SCALE GENOMIC DNA]</scope>
    <source>
        <strain evidence="1 2">DSM 43582</strain>
    </source>
</reference>
<keyword evidence="2" id="KW-1185">Reference proteome</keyword>
<dbReference type="EMBL" id="JACHIT010000002">
    <property type="protein sequence ID" value="MBB5917079.1"/>
    <property type="molecule type" value="Genomic_DNA"/>
</dbReference>
<dbReference type="GO" id="GO:0016491">
    <property type="term" value="F:oxidoreductase activity"/>
    <property type="evidence" value="ECO:0007669"/>
    <property type="project" value="InterPro"/>
</dbReference>
<dbReference type="Gene3D" id="2.30.110.10">
    <property type="entry name" value="Electron Transport, Fmn-binding Protein, Chain A"/>
    <property type="match status" value="1"/>
</dbReference>
<dbReference type="RefSeq" id="WP_040748436.1">
    <property type="nucleotide sequence ID" value="NZ_JACHIT010000002.1"/>
</dbReference>
<accession>A0A7W9PJ12</accession>
<evidence type="ECO:0000313" key="2">
    <source>
        <dbReference type="Proteomes" id="UP000540412"/>
    </source>
</evidence>
<organism evidence="1 2">
    <name type="scientific">Nocardia transvalensis</name>
    <dbReference type="NCBI Taxonomy" id="37333"/>
    <lineage>
        <taxon>Bacteria</taxon>
        <taxon>Bacillati</taxon>
        <taxon>Actinomycetota</taxon>
        <taxon>Actinomycetes</taxon>
        <taxon>Mycobacteriales</taxon>
        <taxon>Nocardiaceae</taxon>
        <taxon>Nocardia</taxon>
    </lineage>
</organism>
<gene>
    <name evidence="1" type="ORF">BJY24_005991</name>
</gene>
<protein>
    <submittedName>
        <fullName evidence="1">Deazaflavin-dependent oxidoreductase (Nitroreductase family)</fullName>
    </submittedName>
</protein>
<evidence type="ECO:0000313" key="1">
    <source>
        <dbReference type="EMBL" id="MBB5917079.1"/>
    </source>
</evidence>
<dbReference type="AlphaFoldDB" id="A0A7W9PJ12"/>
<dbReference type="NCBIfam" id="TIGR00026">
    <property type="entry name" value="hi_GC_TIGR00026"/>
    <property type="match status" value="1"/>
</dbReference>